<keyword evidence="1" id="KW-0472">Membrane</keyword>
<comment type="caution">
    <text evidence="5">The sequence shown here is derived from an EMBL/GenBank/DDBJ whole genome shotgun (WGS) entry which is preliminary data.</text>
</comment>
<dbReference type="Pfam" id="PF13387">
    <property type="entry name" value="Lnb_N"/>
    <property type="match status" value="1"/>
</dbReference>
<dbReference type="InterPro" id="IPR025178">
    <property type="entry name" value="Lnb_N"/>
</dbReference>
<sequence>MRLLAVCLLWLTAASALAATPRIGMVTMQPGEIFFERFGHDAIVVVDPQTGAATSYNFGFFDPGEPDFIARFVRGDMRYRLAALPFEQDLAMYREEGRGVSVQWLDLDDAQARGLADALAENALPEHAHYRYQYFDDNCSTRVRDAIDRALGGGLRRQIEGRSHGATYRSEAVRLASPAWWMWLGFDIGLGPAADQPLPVWAESYVPMRLAAALREVKNTQGRPLVREEQELLPHRIAPEPTEAPVRLWPWALAGLAIGVGAIWLGGRRTRMLVTLALPLWTLAGALGALMLFIWLGTDHRYGWANHNLLLLNPLCWLLLPGAWRVLRGRAAGPWFARILGAIVLLAVIALFAYWLPVYPQRNAHWVALLLPAHAGLWLALRKR</sequence>
<gene>
    <name evidence="5" type="ORF">ACFOLC_03845</name>
</gene>
<feature type="transmembrane region" description="Helical" evidence="1">
    <location>
        <begin position="363"/>
        <end position="381"/>
    </location>
</feature>
<evidence type="ECO:0000313" key="6">
    <source>
        <dbReference type="Proteomes" id="UP001595740"/>
    </source>
</evidence>
<keyword evidence="2" id="KW-0732">Signal</keyword>
<evidence type="ECO:0000259" key="4">
    <source>
        <dbReference type="Pfam" id="PF25221"/>
    </source>
</evidence>
<dbReference type="InterPro" id="IPR057436">
    <property type="entry name" value="5TMH_Lnb"/>
</dbReference>
<feature type="transmembrane region" description="Helical" evidence="1">
    <location>
        <begin position="248"/>
        <end position="266"/>
    </location>
</feature>
<accession>A0ABV7RKU4</accession>
<reference evidence="6" key="1">
    <citation type="journal article" date="2019" name="Int. J. Syst. Evol. Microbiol.">
        <title>The Global Catalogue of Microorganisms (GCM) 10K type strain sequencing project: providing services to taxonomists for standard genome sequencing and annotation.</title>
        <authorList>
            <consortium name="The Broad Institute Genomics Platform"/>
            <consortium name="The Broad Institute Genome Sequencing Center for Infectious Disease"/>
            <person name="Wu L."/>
            <person name="Ma J."/>
        </authorList>
    </citation>
    <scope>NUCLEOTIDE SEQUENCE [LARGE SCALE GENOMIC DNA]</scope>
    <source>
        <strain evidence="6">KCTC 42875</strain>
    </source>
</reference>
<keyword evidence="1" id="KW-0812">Transmembrane</keyword>
<feature type="domain" description="Lnb N-terminal periplasmic" evidence="3">
    <location>
        <begin position="25"/>
        <end position="152"/>
    </location>
</feature>
<feature type="domain" description="Lnb-like transmembrane" evidence="4">
    <location>
        <begin position="257"/>
        <end position="353"/>
    </location>
</feature>
<evidence type="ECO:0000256" key="2">
    <source>
        <dbReference type="SAM" id="SignalP"/>
    </source>
</evidence>
<feature type="signal peptide" evidence="2">
    <location>
        <begin position="1"/>
        <end position="18"/>
    </location>
</feature>
<feature type="chain" id="PRO_5046201983" evidence="2">
    <location>
        <begin position="19"/>
        <end position="384"/>
    </location>
</feature>
<feature type="transmembrane region" description="Helical" evidence="1">
    <location>
        <begin position="273"/>
        <end position="297"/>
    </location>
</feature>
<evidence type="ECO:0000313" key="5">
    <source>
        <dbReference type="EMBL" id="MFC3550140.1"/>
    </source>
</evidence>
<organism evidence="5 6">
    <name type="scientific">Lysobacter cavernae</name>
    <dbReference type="NCBI Taxonomy" id="1685901"/>
    <lineage>
        <taxon>Bacteria</taxon>
        <taxon>Pseudomonadati</taxon>
        <taxon>Pseudomonadota</taxon>
        <taxon>Gammaproteobacteria</taxon>
        <taxon>Lysobacterales</taxon>
        <taxon>Lysobacteraceae</taxon>
        <taxon>Lysobacter</taxon>
    </lineage>
</organism>
<dbReference type="EMBL" id="JBHRXK010000001">
    <property type="protein sequence ID" value="MFC3550140.1"/>
    <property type="molecule type" value="Genomic_DNA"/>
</dbReference>
<proteinExistence type="predicted"/>
<protein>
    <submittedName>
        <fullName evidence="5">DUF4105 domain-containing protein</fullName>
    </submittedName>
</protein>
<dbReference type="Pfam" id="PF25221">
    <property type="entry name" value="5TMH_Lnb"/>
    <property type="match status" value="1"/>
</dbReference>
<keyword evidence="1" id="KW-1133">Transmembrane helix</keyword>
<keyword evidence="6" id="KW-1185">Reference proteome</keyword>
<evidence type="ECO:0000259" key="3">
    <source>
        <dbReference type="Pfam" id="PF13387"/>
    </source>
</evidence>
<feature type="transmembrane region" description="Helical" evidence="1">
    <location>
        <begin position="309"/>
        <end position="327"/>
    </location>
</feature>
<feature type="transmembrane region" description="Helical" evidence="1">
    <location>
        <begin position="339"/>
        <end position="357"/>
    </location>
</feature>
<dbReference type="RefSeq" id="WP_386757667.1">
    <property type="nucleotide sequence ID" value="NZ_JBHRXK010000001.1"/>
</dbReference>
<name>A0ABV7RKU4_9GAMM</name>
<evidence type="ECO:0000256" key="1">
    <source>
        <dbReference type="SAM" id="Phobius"/>
    </source>
</evidence>
<dbReference type="Proteomes" id="UP001595740">
    <property type="component" value="Unassembled WGS sequence"/>
</dbReference>